<organism evidence="1">
    <name type="scientific">mine drainage metagenome</name>
    <dbReference type="NCBI Taxonomy" id="410659"/>
    <lineage>
        <taxon>unclassified sequences</taxon>
        <taxon>metagenomes</taxon>
        <taxon>ecological metagenomes</taxon>
    </lineage>
</organism>
<proteinExistence type="predicted"/>
<accession>A0A1J5P7P2</accession>
<evidence type="ECO:0000313" key="1">
    <source>
        <dbReference type="EMBL" id="OIQ67254.1"/>
    </source>
</evidence>
<dbReference type="InterPro" id="IPR036010">
    <property type="entry name" value="2Fe-2S_ferredoxin-like_sf"/>
</dbReference>
<dbReference type="GO" id="GO:0051536">
    <property type="term" value="F:iron-sulfur cluster binding"/>
    <property type="evidence" value="ECO:0007669"/>
    <property type="project" value="InterPro"/>
</dbReference>
<comment type="caution">
    <text evidence="1">The sequence shown here is derived from an EMBL/GenBank/DDBJ whole genome shotgun (WGS) entry which is preliminary data.</text>
</comment>
<dbReference type="EMBL" id="MLJW01006049">
    <property type="protein sequence ID" value="OIQ67254.1"/>
    <property type="molecule type" value="Genomic_DNA"/>
</dbReference>
<dbReference type="GO" id="GO:0016491">
    <property type="term" value="F:oxidoreductase activity"/>
    <property type="evidence" value="ECO:0007669"/>
    <property type="project" value="UniProtKB-KW"/>
</dbReference>
<protein>
    <submittedName>
        <fullName evidence="1">Nicotinate dehydrogenase subunit A</fullName>
        <ecNumber evidence="1">1.17.2.1</ecNumber>
    </submittedName>
</protein>
<gene>
    <name evidence="1" type="primary">nicA_6</name>
    <name evidence="1" type="ORF">GALL_511680</name>
</gene>
<dbReference type="AlphaFoldDB" id="A0A1J5P7P2"/>
<sequence length="42" mass="4629">MMTLKVNGHDHQIDADPDTTLLYVLRDDIKLNAAKFGCGLGQ</sequence>
<dbReference type="SUPFAM" id="SSF54292">
    <property type="entry name" value="2Fe-2S ferredoxin-like"/>
    <property type="match status" value="1"/>
</dbReference>
<reference evidence="1" key="1">
    <citation type="submission" date="2016-10" db="EMBL/GenBank/DDBJ databases">
        <title>Sequence of Gallionella enrichment culture.</title>
        <authorList>
            <person name="Poehlein A."/>
            <person name="Muehling M."/>
            <person name="Daniel R."/>
        </authorList>
    </citation>
    <scope>NUCLEOTIDE SEQUENCE</scope>
</reference>
<keyword evidence="1" id="KW-0560">Oxidoreductase</keyword>
<dbReference type="InterPro" id="IPR012675">
    <property type="entry name" value="Beta-grasp_dom_sf"/>
</dbReference>
<name>A0A1J5P7P2_9ZZZZ</name>
<dbReference type="EC" id="1.17.2.1" evidence="1"/>
<dbReference type="Gene3D" id="3.10.20.30">
    <property type="match status" value="1"/>
</dbReference>